<evidence type="ECO:0000313" key="2">
    <source>
        <dbReference type="EMBL" id="MCP9290409.1"/>
    </source>
</evidence>
<keyword evidence="1" id="KW-0472">Membrane</keyword>
<dbReference type="Proteomes" id="UP001139125">
    <property type="component" value="Unassembled WGS sequence"/>
</dbReference>
<protein>
    <submittedName>
        <fullName evidence="2">Uncharacterized protein</fullName>
    </submittedName>
</protein>
<accession>A0A9X2L1C8</accession>
<keyword evidence="3" id="KW-1185">Reference proteome</keyword>
<comment type="caution">
    <text evidence="2">The sequence shown here is derived from an EMBL/GenBank/DDBJ whole genome shotgun (WGS) entry which is preliminary data.</text>
</comment>
<evidence type="ECO:0000313" key="3">
    <source>
        <dbReference type="Proteomes" id="UP001139125"/>
    </source>
</evidence>
<evidence type="ECO:0000256" key="1">
    <source>
        <dbReference type="SAM" id="Phobius"/>
    </source>
</evidence>
<gene>
    <name evidence="2" type="ORF">NM125_02300</name>
</gene>
<keyword evidence="1" id="KW-0812">Transmembrane</keyword>
<sequence>MKAEFNLTHLSASKDPLTDRITFTETIEFRLWMFVAVCCFTSIYVVDMLDFELAGWQQMLLAAGMVIGYGFAFMGVLFRRSAGKAEVSEQKIELYPTKKKEAFPDSPIEITKNSDIKIYVVQKLNWFTPKIILQFSVSNKDQTHEFSIKLGNKKTKEQYLELLEGWYRGGYSLEEYDISGSRIFKLDRGKSYADIQKIKAEYGIGW</sequence>
<dbReference type="EMBL" id="JANDBC010000001">
    <property type="protein sequence ID" value="MCP9290409.1"/>
    <property type="molecule type" value="Genomic_DNA"/>
</dbReference>
<feature type="transmembrane region" description="Helical" evidence="1">
    <location>
        <begin position="58"/>
        <end position="78"/>
    </location>
</feature>
<name>A0A9X2L1C8_9BACT</name>
<dbReference type="RefSeq" id="WP_255132468.1">
    <property type="nucleotide sequence ID" value="NZ_JANDBC010000001.1"/>
</dbReference>
<feature type="transmembrane region" description="Helical" evidence="1">
    <location>
        <begin position="29"/>
        <end position="46"/>
    </location>
</feature>
<proteinExistence type="predicted"/>
<reference evidence="2" key="1">
    <citation type="submission" date="2022-06" db="EMBL/GenBank/DDBJ databases">
        <title>Gracilimonas sp. CAU 1638 isolated from sea sediment.</title>
        <authorList>
            <person name="Kim W."/>
        </authorList>
    </citation>
    <scope>NUCLEOTIDE SEQUENCE</scope>
    <source>
        <strain evidence="2">CAU 1638</strain>
    </source>
</reference>
<organism evidence="2 3">
    <name type="scientific">Gracilimonas sediminicola</name>
    <dbReference type="NCBI Taxonomy" id="2952158"/>
    <lineage>
        <taxon>Bacteria</taxon>
        <taxon>Pseudomonadati</taxon>
        <taxon>Balneolota</taxon>
        <taxon>Balneolia</taxon>
        <taxon>Balneolales</taxon>
        <taxon>Balneolaceae</taxon>
        <taxon>Gracilimonas</taxon>
    </lineage>
</organism>
<keyword evidence="1" id="KW-1133">Transmembrane helix</keyword>
<dbReference type="AlphaFoldDB" id="A0A9X2L1C8"/>